<dbReference type="EMBL" id="RHJS01000002">
    <property type="protein sequence ID" value="RRK32714.1"/>
    <property type="molecule type" value="Genomic_DNA"/>
</dbReference>
<dbReference type="GO" id="GO:0015031">
    <property type="term" value="P:protein transport"/>
    <property type="evidence" value="ECO:0007669"/>
    <property type="project" value="InterPro"/>
</dbReference>
<organism evidence="1 2">
    <name type="scientific">Schaedlerella arabinosiphila</name>
    <dbReference type="NCBI Taxonomy" id="2044587"/>
    <lineage>
        <taxon>Bacteria</taxon>
        <taxon>Bacillati</taxon>
        <taxon>Bacillota</taxon>
        <taxon>Clostridia</taxon>
        <taxon>Lachnospirales</taxon>
        <taxon>Lachnospiraceae</taxon>
        <taxon>Schaedlerella</taxon>
    </lineage>
</organism>
<dbReference type="Pfam" id="PF16993">
    <property type="entry name" value="Asp1"/>
    <property type="match status" value="1"/>
</dbReference>
<dbReference type="Proteomes" id="UP000274920">
    <property type="component" value="Unassembled WGS sequence"/>
</dbReference>
<accession>A0A426DJ40</accession>
<dbReference type="NCBIfam" id="TIGR03713">
    <property type="entry name" value="acc_sec_asp1"/>
    <property type="match status" value="1"/>
</dbReference>
<protein>
    <submittedName>
        <fullName evidence="1">Accessory Sec system protein Asp1</fullName>
    </submittedName>
</protein>
<proteinExistence type="predicted"/>
<keyword evidence="2" id="KW-1185">Reference proteome</keyword>
<evidence type="ECO:0000313" key="1">
    <source>
        <dbReference type="EMBL" id="RRK32714.1"/>
    </source>
</evidence>
<name>A0A426DJ40_9FIRM</name>
<reference evidence="1" key="1">
    <citation type="submission" date="2018-10" db="EMBL/GenBank/DDBJ databases">
        <title>Schaedlerella arabinophila gen. nov. sp. nov., isolated from the mouse intestinal tract and comparative analysis with the genome of the closely related altered Schaedler flora strain ASF502.</title>
        <authorList>
            <person name="Miyake S."/>
            <person name="Soh M."/>
            <person name="Seedorf H."/>
        </authorList>
    </citation>
    <scope>NUCLEOTIDE SEQUENCE [LARGE SCALE GENOMIC DNA]</scope>
    <source>
        <strain evidence="1">DSM 106076</strain>
    </source>
</reference>
<dbReference type="RefSeq" id="WP_125128162.1">
    <property type="nucleotide sequence ID" value="NZ_RHJS01000002.1"/>
</dbReference>
<comment type="caution">
    <text evidence="1">The sequence shown here is derived from an EMBL/GenBank/DDBJ whole genome shotgun (WGS) entry which is preliminary data.</text>
</comment>
<evidence type="ECO:0000313" key="2">
    <source>
        <dbReference type="Proteomes" id="UP000274920"/>
    </source>
</evidence>
<sequence length="531" mass="61874">MLYFIPAWYKKREWCESEESWRVKRMYSEFDDTVKQIQLFHRSGGYDYQIMLLGFSPNFRHFLHRQGVFRVPYWSCFDAIQEVRRKKAEVLSFHDLDWPEGIEFLYTPFVVAAMLGQEKYAQIDFAEDGNPIWVELYQNGTIFRRDLFDDRGFTASMIFYENGQPAYQDYMTEAGIWKLRRYDKDGHVEINEGCPEYLLECGGLRETRQFSRITYENMDQVICEVLSSYLELTDTQDVFCIAMHNLHAKLLGQALKGKKRILSFYHDRYQISDDPDSLEMIRSADYVVVDSKDNAKKLQSMLQIPADRLAAIPPYDTRVDEGLSLQSGLQKLMMAVDGLDSETFGEAIRILGGYLPRKKGARVHLFTREAGYDSKQRLLERTRTELAKNGMPEEWAGEAGNDIVSENGLEEDGKVPVLFVPEQCVDELSVSKCMREQWLIIDLREVPELYLQINAISFEIPQIVWKKTEFITDGGNGIILDRLEKLPQALDYYLDGLEHWNEAKIFSYEISKKYTTERLLEMWGEVMDSVG</sequence>
<gene>
    <name evidence="1" type="primary">asp1</name>
    <name evidence="1" type="ORF">EBB54_16130</name>
</gene>
<dbReference type="InterPro" id="IPR022372">
    <property type="entry name" value="Accessory_SS_Asp1"/>
</dbReference>
<dbReference type="AlphaFoldDB" id="A0A426DJ40"/>